<dbReference type="RefSeq" id="WP_418159413.1">
    <property type="nucleotide sequence ID" value="NZ_JBBLZC010000008.1"/>
</dbReference>
<dbReference type="InterPro" id="IPR029751">
    <property type="entry name" value="Ribosomal_L25_dom"/>
</dbReference>
<dbReference type="PANTHER" id="PTHR33284:SF1">
    <property type="entry name" value="RIBOSOMAL PROTEIN L25_GLN-TRNA SYNTHETASE, ANTI-CODON-BINDING DOMAIN-CONTAINING PROTEIN"/>
    <property type="match status" value="1"/>
</dbReference>
<dbReference type="InterPro" id="IPR001021">
    <property type="entry name" value="Ribosomal_bL25_long"/>
</dbReference>
<evidence type="ECO:0000256" key="4">
    <source>
        <dbReference type="ARBA" id="ARBA00023274"/>
    </source>
</evidence>
<dbReference type="GO" id="GO:0005840">
    <property type="term" value="C:ribosome"/>
    <property type="evidence" value="ECO:0007669"/>
    <property type="project" value="UniProtKB-KW"/>
</dbReference>
<comment type="similarity">
    <text evidence="5">Belongs to the bacterial ribosomal protein bL25 family. CTC subfamily.</text>
</comment>
<accession>A0ABU8XRP9</accession>
<dbReference type="HAMAP" id="MF_01334">
    <property type="entry name" value="Ribosomal_bL25_CTC"/>
    <property type="match status" value="1"/>
</dbReference>
<dbReference type="SUPFAM" id="SSF50715">
    <property type="entry name" value="Ribosomal protein L25-like"/>
    <property type="match status" value="1"/>
</dbReference>
<evidence type="ECO:0000259" key="8">
    <source>
        <dbReference type="Pfam" id="PF14693"/>
    </source>
</evidence>
<dbReference type="Pfam" id="PF14693">
    <property type="entry name" value="Ribosomal_TL5_C"/>
    <property type="match status" value="1"/>
</dbReference>
<dbReference type="EMBL" id="JBBLZC010000008">
    <property type="protein sequence ID" value="MEK0083566.1"/>
    <property type="molecule type" value="Genomic_DNA"/>
</dbReference>
<evidence type="ECO:0000256" key="5">
    <source>
        <dbReference type="HAMAP-Rule" id="MF_01334"/>
    </source>
</evidence>
<dbReference type="CDD" id="cd00495">
    <property type="entry name" value="Ribosomal_L25_TL5_CTC"/>
    <property type="match status" value="1"/>
</dbReference>
<keyword evidence="1 5" id="KW-0699">rRNA-binding</keyword>
<comment type="function">
    <text evidence="5">This is one of the proteins that binds to the 5S RNA in the ribosome where it forms part of the central protuberance.</text>
</comment>
<name>A0ABU8XRP9_9PROT</name>
<dbReference type="Gene3D" id="2.170.120.20">
    <property type="entry name" value="Ribosomal protein L25, beta domain"/>
    <property type="match status" value="1"/>
</dbReference>
<dbReference type="NCBIfam" id="TIGR00731">
    <property type="entry name" value="bL25_bact_ctc"/>
    <property type="match status" value="1"/>
</dbReference>
<comment type="caution">
    <text evidence="9">The sequence shown here is derived from an EMBL/GenBank/DDBJ whole genome shotgun (WGS) entry which is preliminary data.</text>
</comment>
<sequence length="203" mass="21897">MATVFSAERREKSGKGPARALRREGKIPAIVYGGRSEPVPLAVPFKDIKRELGTNPRFFSTVFELDFGGERLKVLPREVQLHPVSDDPLHVDFLRAETGATITVEVPVRFVHEDQSPGMKRGGVLNIVRRTLELVCPADGIPGEIVIDLAGREIGDSVHISQVTLPAGVRPTITDRDFTICSIVPPTVATETKAATGEAGPAS</sequence>
<feature type="domain" description="Large ribosomal subunit protein bL25 beta" evidence="8">
    <location>
        <begin position="102"/>
        <end position="186"/>
    </location>
</feature>
<proteinExistence type="inferred from homology"/>
<dbReference type="NCBIfam" id="NF004612">
    <property type="entry name" value="PRK05943.1"/>
    <property type="match status" value="1"/>
</dbReference>
<organism evidence="9 10">
    <name type="scientific">Benzoatithermus flavus</name>
    <dbReference type="NCBI Taxonomy" id="3108223"/>
    <lineage>
        <taxon>Bacteria</taxon>
        <taxon>Pseudomonadati</taxon>
        <taxon>Pseudomonadota</taxon>
        <taxon>Alphaproteobacteria</taxon>
        <taxon>Geminicoccales</taxon>
        <taxon>Geminicoccaceae</taxon>
        <taxon>Benzoatithermus</taxon>
    </lineage>
</organism>
<dbReference type="InterPro" id="IPR020057">
    <property type="entry name" value="Ribosomal_bL25_b-dom"/>
</dbReference>
<feature type="region of interest" description="Disordered" evidence="6">
    <location>
        <begin position="1"/>
        <end position="20"/>
    </location>
</feature>
<feature type="domain" description="Large ribosomal subunit protein bL25 L25" evidence="7">
    <location>
        <begin position="6"/>
        <end position="93"/>
    </location>
</feature>
<keyword evidence="3 5" id="KW-0689">Ribosomal protein</keyword>
<dbReference type="Gene3D" id="2.40.240.10">
    <property type="entry name" value="Ribosomal Protein L25, Chain P"/>
    <property type="match status" value="1"/>
</dbReference>
<dbReference type="InterPro" id="IPR020056">
    <property type="entry name" value="Rbsml_bL25/Gln-tRNA_synth_N"/>
</dbReference>
<keyword evidence="4 5" id="KW-0687">Ribonucleoprotein</keyword>
<dbReference type="InterPro" id="IPR011035">
    <property type="entry name" value="Ribosomal_bL25/Gln-tRNA_synth"/>
</dbReference>
<evidence type="ECO:0000313" key="10">
    <source>
        <dbReference type="Proteomes" id="UP001375743"/>
    </source>
</evidence>
<dbReference type="NCBIfam" id="NF004128">
    <property type="entry name" value="PRK05618.1-2"/>
    <property type="match status" value="1"/>
</dbReference>
<gene>
    <name evidence="5" type="primary">rplY</name>
    <name evidence="5" type="synonym">ctc</name>
    <name evidence="9" type="ORF">U1T56_10415</name>
</gene>
<evidence type="ECO:0000256" key="6">
    <source>
        <dbReference type="SAM" id="MobiDB-lite"/>
    </source>
</evidence>
<keyword evidence="10" id="KW-1185">Reference proteome</keyword>
<protein>
    <recommendedName>
        <fullName evidence="5">Large ribosomal subunit protein bL25</fullName>
    </recommendedName>
    <alternativeName>
        <fullName evidence="5">General stress protein CTC</fullName>
    </alternativeName>
</protein>
<dbReference type="InterPro" id="IPR020930">
    <property type="entry name" value="Ribosomal_uL5_bac-type"/>
</dbReference>
<evidence type="ECO:0000313" key="9">
    <source>
        <dbReference type="EMBL" id="MEK0083566.1"/>
    </source>
</evidence>
<dbReference type="InterPro" id="IPR037121">
    <property type="entry name" value="Ribosomal_bL25_C"/>
</dbReference>
<dbReference type="Proteomes" id="UP001375743">
    <property type="component" value="Unassembled WGS sequence"/>
</dbReference>
<evidence type="ECO:0000256" key="2">
    <source>
        <dbReference type="ARBA" id="ARBA00022884"/>
    </source>
</evidence>
<comment type="subunit">
    <text evidence="5">Part of the 50S ribosomal subunit; part of the 5S rRNA/L5/L18/L25 subcomplex. Contacts the 5S rRNA. Binds to the 5S rRNA independently of L5 and L18.</text>
</comment>
<evidence type="ECO:0000256" key="3">
    <source>
        <dbReference type="ARBA" id="ARBA00022980"/>
    </source>
</evidence>
<reference evidence="9 10" key="1">
    <citation type="submission" date="2024-01" db="EMBL/GenBank/DDBJ databases">
        <title>Multi-omics insights into the function and evolution of sodium benzoate biodegradation pathways in Benzoatithermus flavus gen. nov., sp. nov. from hot spring.</title>
        <authorList>
            <person name="Hu C.-J."/>
            <person name="Li W.-J."/>
        </authorList>
    </citation>
    <scope>NUCLEOTIDE SEQUENCE [LARGE SCALE GENOMIC DNA]</scope>
    <source>
        <strain evidence="9 10">SYSU G07066</strain>
    </source>
</reference>
<evidence type="ECO:0000256" key="1">
    <source>
        <dbReference type="ARBA" id="ARBA00022730"/>
    </source>
</evidence>
<evidence type="ECO:0000259" key="7">
    <source>
        <dbReference type="Pfam" id="PF01386"/>
    </source>
</evidence>
<keyword evidence="2 5" id="KW-0694">RNA-binding</keyword>
<dbReference type="Pfam" id="PF01386">
    <property type="entry name" value="Ribosomal_L25p"/>
    <property type="match status" value="1"/>
</dbReference>
<dbReference type="PANTHER" id="PTHR33284">
    <property type="entry name" value="RIBOSOMAL PROTEIN L25/GLN-TRNA SYNTHETASE, ANTI-CODON-BINDING DOMAIN-CONTAINING PROTEIN"/>
    <property type="match status" value="1"/>
</dbReference>